<organism evidence="1 2">
    <name type="scientific">Exiguobacterium marinum</name>
    <dbReference type="NCBI Taxonomy" id="273528"/>
    <lineage>
        <taxon>Bacteria</taxon>
        <taxon>Bacillati</taxon>
        <taxon>Bacillota</taxon>
        <taxon>Bacilli</taxon>
        <taxon>Bacillales</taxon>
        <taxon>Bacillales Family XII. Incertae Sedis</taxon>
        <taxon>Exiguobacterium</taxon>
    </lineage>
</organism>
<protein>
    <submittedName>
        <fullName evidence="1">Uncharacterized protein</fullName>
    </submittedName>
</protein>
<accession>A0ABY7WWK0</accession>
<evidence type="ECO:0000313" key="1">
    <source>
        <dbReference type="EMBL" id="WDH75250.1"/>
    </source>
</evidence>
<sequence>MKQYTIRTRNVPLSLHDAVVTEAAVTGSMIRLVFADGIRDLFKKEPVWTGRATVTISNVNRDSSSLTRFGETTYLMCPIEQLSQFVKTGRFEIVDELYGYRQLLFRCMWLTDTTCETVEMSLSHSSELVIRWEDEPVEEMYGSESF</sequence>
<keyword evidence="2" id="KW-1185">Reference proteome</keyword>
<proteinExistence type="predicted"/>
<gene>
    <name evidence="1" type="ORF">PTI97_10515</name>
</gene>
<evidence type="ECO:0000313" key="2">
    <source>
        <dbReference type="Proteomes" id="UP001213680"/>
    </source>
</evidence>
<reference evidence="1 2" key="1">
    <citation type="submission" date="2023-02" db="EMBL/GenBank/DDBJ databases">
        <title>A bacterium isolated from plastisphere.</title>
        <authorList>
            <person name="Sun Y."/>
        </authorList>
    </citation>
    <scope>NUCLEOTIDE SEQUENCE [LARGE SCALE GENOMIC DNA]</scope>
    <source>
        <strain evidence="2">a-1</strain>
    </source>
</reference>
<dbReference type="RefSeq" id="WP_274356442.1">
    <property type="nucleotide sequence ID" value="NZ_CP118099.1"/>
</dbReference>
<dbReference type="EMBL" id="CP118099">
    <property type="protein sequence ID" value="WDH75250.1"/>
    <property type="molecule type" value="Genomic_DNA"/>
</dbReference>
<dbReference type="Proteomes" id="UP001213680">
    <property type="component" value="Chromosome"/>
</dbReference>
<name>A0ABY7WWK0_9BACL</name>